<gene>
    <name evidence="3" type="primary">B1160F02.10</name>
</gene>
<dbReference type="Pfam" id="PF14372">
    <property type="entry name" value="hAT-like_RNase-H"/>
    <property type="match status" value="1"/>
</dbReference>
<evidence type="ECO:0000259" key="2">
    <source>
        <dbReference type="Pfam" id="PF14372"/>
    </source>
</evidence>
<feature type="domain" description="hAT-like transposase RNase-H fold" evidence="2">
    <location>
        <begin position="1"/>
        <end position="45"/>
    </location>
</feature>
<dbReference type="AlphaFoldDB" id="Q6MWG6"/>
<dbReference type="InterPro" id="IPR025525">
    <property type="entry name" value="hAT-like_transposase_RNase-H"/>
</dbReference>
<dbReference type="EMBL" id="BX842604">
    <property type="protein sequence ID" value="CAE75979.1"/>
    <property type="molecule type" value="Genomic_DNA"/>
</dbReference>
<dbReference type="GO" id="GO:0003677">
    <property type="term" value="F:DNA binding"/>
    <property type="evidence" value="ECO:0007669"/>
    <property type="project" value="InterPro"/>
</dbReference>
<proteinExistence type="predicted"/>
<dbReference type="InterPro" id="IPR012337">
    <property type="entry name" value="RNaseH-like_sf"/>
</dbReference>
<accession>Q6MWG6</accession>
<organism evidence="3 4">
    <name type="scientific">Oryza sativa subsp. japonica</name>
    <name type="common">Rice</name>
    <dbReference type="NCBI Taxonomy" id="39947"/>
    <lineage>
        <taxon>Eukaryota</taxon>
        <taxon>Viridiplantae</taxon>
        <taxon>Streptophyta</taxon>
        <taxon>Embryophyta</taxon>
        <taxon>Tracheophyta</taxon>
        <taxon>Spermatophyta</taxon>
        <taxon>Magnoliopsida</taxon>
        <taxon>Liliopsida</taxon>
        <taxon>Poales</taxon>
        <taxon>Poaceae</taxon>
        <taxon>BOP clade</taxon>
        <taxon>Oryzoideae</taxon>
        <taxon>Oryzeae</taxon>
        <taxon>Oryzinae</taxon>
        <taxon>Oryza</taxon>
        <taxon>Oryza sativa</taxon>
    </lineage>
</organism>
<dbReference type="PANTHER" id="PTHR23272">
    <property type="entry name" value="BED FINGER-RELATED"/>
    <property type="match status" value="1"/>
</dbReference>
<protein>
    <submittedName>
        <fullName evidence="3">B1160F02.10 protein</fullName>
    </submittedName>
</protein>
<dbReference type="Pfam" id="PF05699">
    <property type="entry name" value="Dimer_Tnp_hAT"/>
    <property type="match status" value="1"/>
</dbReference>
<reference evidence="4" key="2">
    <citation type="journal article" date="2008" name="Nucleic Acids Res.">
        <title>The rice annotation project database (RAP-DB): 2008 update.</title>
        <authorList>
            <consortium name="The rice annotation project (RAP)"/>
        </authorList>
    </citation>
    <scope>GENOME REANNOTATION</scope>
    <source>
        <strain evidence="4">cv. Nipponbare</strain>
    </source>
</reference>
<dbReference type="Proteomes" id="UP000000763">
    <property type="component" value="Chromosome 4"/>
</dbReference>
<evidence type="ECO:0000259" key="1">
    <source>
        <dbReference type="Pfam" id="PF05699"/>
    </source>
</evidence>
<feature type="domain" description="HAT C-terminal dimerisation" evidence="1">
    <location>
        <begin position="96"/>
        <end position="178"/>
    </location>
</feature>
<dbReference type="SUPFAM" id="SSF53098">
    <property type="entry name" value="Ribonuclease H-like"/>
    <property type="match status" value="1"/>
</dbReference>
<dbReference type="InterPro" id="IPR008906">
    <property type="entry name" value="HATC_C_dom"/>
</dbReference>
<sequence>MADAMLEKFKKYWENTINIIIIATILDPRFKMRYIKWRFSEFFDETRFKMRYIKWCFSEFFDETMCVIEVAAITDEMEKLYKKYEPNAKESSKSELLIYLDEPNVSLDDSTFNLLNYWKVNAHRFPVVSNMAKRFLPVPASSVSSESTFSTGGRILDDYRSSLKLEIVQALVCASSWIRASQNDNSAPIPVGENGDVDFEIVDFPNCVVASN</sequence>
<dbReference type="PANTHER" id="PTHR23272:SF161">
    <property type="entry name" value="ZINC FINGER BED DOMAIN-CONTAINING PROTEIN RICESLEEPER 1-LIKE"/>
    <property type="match status" value="1"/>
</dbReference>
<reference evidence="4" key="1">
    <citation type="journal article" date="2005" name="Nature">
        <title>The map-based sequence of the rice genome.</title>
        <authorList>
            <consortium name="International rice genome sequencing project (IRGSP)"/>
            <person name="Matsumoto T."/>
            <person name="Wu J."/>
            <person name="Kanamori H."/>
            <person name="Katayose Y."/>
            <person name="Fujisawa M."/>
            <person name="Namiki N."/>
            <person name="Mizuno H."/>
            <person name="Yamamoto K."/>
            <person name="Antonio B.A."/>
            <person name="Baba T."/>
            <person name="Sakata K."/>
            <person name="Nagamura Y."/>
            <person name="Aoki H."/>
            <person name="Arikawa K."/>
            <person name="Arita K."/>
            <person name="Bito T."/>
            <person name="Chiden Y."/>
            <person name="Fujitsuka N."/>
            <person name="Fukunaka R."/>
            <person name="Hamada M."/>
            <person name="Harada C."/>
            <person name="Hayashi A."/>
            <person name="Hijishita S."/>
            <person name="Honda M."/>
            <person name="Hosokawa S."/>
            <person name="Ichikawa Y."/>
            <person name="Idonuma A."/>
            <person name="Iijima M."/>
            <person name="Ikeda M."/>
            <person name="Ikeno M."/>
            <person name="Ito K."/>
            <person name="Ito S."/>
            <person name="Ito T."/>
            <person name="Ito Y."/>
            <person name="Ito Y."/>
            <person name="Iwabuchi A."/>
            <person name="Kamiya K."/>
            <person name="Karasawa W."/>
            <person name="Kurita K."/>
            <person name="Katagiri S."/>
            <person name="Kikuta A."/>
            <person name="Kobayashi H."/>
            <person name="Kobayashi N."/>
            <person name="Machita K."/>
            <person name="Maehara T."/>
            <person name="Masukawa M."/>
            <person name="Mizubayashi T."/>
            <person name="Mukai Y."/>
            <person name="Nagasaki H."/>
            <person name="Nagata Y."/>
            <person name="Naito S."/>
            <person name="Nakashima M."/>
            <person name="Nakama Y."/>
            <person name="Nakamichi Y."/>
            <person name="Nakamura M."/>
            <person name="Meguro A."/>
            <person name="Negishi M."/>
            <person name="Ohta I."/>
            <person name="Ohta T."/>
            <person name="Okamoto M."/>
            <person name="Ono N."/>
            <person name="Saji S."/>
            <person name="Sakaguchi M."/>
            <person name="Sakai K."/>
            <person name="Shibata M."/>
            <person name="Shimokawa T."/>
            <person name="Song J."/>
            <person name="Takazaki Y."/>
            <person name="Terasawa K."/>
            <person name="Tsugane M."/>
            <person name="Tsuji K."/>
            <person name="Ueda S."/>
            <person name="Waki K."/>
            <person name="Yamagata H."/>
            <person name="Yamamoto M."/>
            <person name="Yamamoto S."/>
            <person name="Yamane H."/>
            <person name="Yoshiki S."/>
            <person name="Yoshihara R."/>
            <person name="Yukawa K."/>
            <person name="Zhong H."/>
            <person name="Yano M."/>
            <person name="Yuan Q."/>
            <person name="Ouyang S."/>
            <person name="Liu J."/>
            <person name="Jones K.M."/>
            <person name="Gansberger K."/>
            <person name="Moffat K."/>
            <person name="Hill J."/>
            <person name="Bera J."/>
            <person name="Fadrosh D."/>
            <person name="Jin S."/>
            <person name="Johri S."/>
            <person name="Kim M."/>
            <person name="Overton L."/>
            <person name="Reardon M."/>
            <person name="Tsitrin T."/>
            <person name="Vuong H."/>
            <person name="Weaver B."/>
            <person name="Ciecko A."/>
            <person name="Tallon L."/>
            <person name="Jackson J."/>
            <person name="Pai G."/>
            <person name="Aken S.V."/>
            <person name="Utterback T."/>
            <person name="Reidmuller S."/>
            <person name="Feldblyum T."/>
            <person name="Hsiao J."/>
            <person name="Zismann V."/>
            <person name="Iobst S."/>
            <person name="de Vazeille A.R."/>
            <person name="Buell C.R."/>
            <person name="Ying K."/>
            <person name="Li Y."/>
            <person name="Lu T."/>
            <person name="Huang Y."/>
            <person name="Zhao Q."/>
            <person name="Feng Q."/>
            <person name="Zhang L."/>
            <person name="Zhu J."/>
            <person name="Weng Q."/>
            <person name="Mu J."/>
            <person name="Lu Y."/>
            <person name="Fan D."/>
            <person name="Liu Y."/>
            <person name="Guan J."/>
            <person name="Zhang Y."/>
            <person name="Yu S."/>
            <person name="Liu X."/>
            <person name="Zhang Y."/>
            <person name="Hong G."/>
            <person name="Han B."/>
            <person name="Choisne N."/>
            <person name="Demange N."/>
            <person name="Orjeda G."/>
            <person name="Samain S."/>
            <person name="Cattolico L."/>
            <person name="Pelletier E."/>
            <person name="Couloux A."/>
            <person name="Segurens B."/>
            <person name="Wincker P."/>
            <person name="D'Hont A."/>
            <person name="Scarpelli C."/>
            <person name="Weissenbach J."/>
            <person name="Salanoubat M."/>
            <person name="Quetier F."/>
            <person name="Yu Y."/>
            <person name="Kim H.R."/>
            <person name="Rambo T."/>
            <person name="Currie J."/>
            <person name="Collura K."/>
            <person name="Luo M."/>
            <person name="Yang T."/>
            <person name="Ammiraju J.S.S."/>
            <person name="Engler F."/>
            <person name="Soderlund C."/>
            <person name="Wing R.A."/>
            <person name="Palmer L.E."/>
            <person name="de la Bastide M."/>
            <person name="Spiegel L."/>
            <person name="Nascimento L."/>
            <person name="Zutavern T."/>
            <person name="O'Shaughnessy A."/>
            <person name="Dike S."/>
            <person name="Dedhia N."/>
            <person name="Preston R."/>
            <person name="Balija V."/>
            <person name="McCombie W.R."/>
            <person name="Chow T."/>
            <person name="Chen H."/>
            <person name="Chung M."/>
            <person name="Chen C."/>
            <person name="Shaw J."/>
            <person name="Wu H."/>
            <person name="Hsiao K."/>
            <person name="Chao Y."/>
            <person name="Chu M."/>
            <person name="Cheng C."/>
            <person name="Hour A."/>
            <person name="Lee P."/>
            <person name="Lin S."/>
            <person name="Lin Y."/>
            <person name="Liou J."/>
            <person name="Liu S."/>
            <person name="Hsing Y."/>
            <person name="Raghuvanshi S."/>
            <person name="Mohanty A."/>
            <person name="Bharti A.K."/>
            <person name="Gaur A."/>
            <person name="Gupta V."/>
            <person name="Kumar D."/>
            <person name="Ravi V."/>
            <person name="Vij S."/>
            <person name="Kapur A."/>
            <person name="Khurana P."/>
            <person name="Khurana P."/>
            <person name="Khurana J.P."/>
            <person name="Tyagi A.K."/>
            <person name="Gaikwad K."/>
            <person name="Singh A."/>
            <person name="Dalal V."/>
            <person name="Srivastava S."/>
            <person name="Dixit A."/>
            <person name="Pal A.K."/>
            <person name="Ghazi I.A."/>
            <person name="Yadav M."/>
            <person name="Pandit A."/>
            <person name="Bhargava A."/>
            <person name="Sureshbabu K."/>
            <person name="Batra K."/>
            <person name="Sharma T.R."/>
            <person name="Mohapatra T."/>
            <person name="Singh N.K."/>
            <person name="Messing J."/>
            <person name="Nelson A.B."/>
            <person name="Fuks G."/>
            <person name="Kavchok S."/>
            <person name="Keizer G."/>
            <person name="Linton E."/>
            <person name="Llaca V."/>
            <person name="Song R."/>
            <person name="Tanyolac B."/>
            <person name="Young S."/>
            <person name="Ho-Il K."/>
            <person name="Hahn J.H."/>
            <person name="Sangsakoo G."/>
            <person name="Vanavichit A."/>
            <person name="de Mattos Luiz.A.T."/>
            <person name="Zimmer P.D."/>
            <person name="Malone G."/>
            <person name="Dellagostin O."/>
            <person name="de Oliveira A.C."/>
            <person name="Bevan M."/>
            <person name="Bancroft I."/>
            <person name="Minx P."/>
            <person name="Cordum H."/>
            <person name="Wilson R."/>
            <person name="Cheng Z."/>
            <person name="Jin W."/>
            <person name="Jiang J."/>
            <person name="Leong S.A."/>
            <person name="Iwama H."/>
            <person name="Gojobori T."/>
            <person name="Itoh T."/>
            <person name="Niimura Y."/>
            <person name="Fujii Y."/>
            <person name="Habara T."/>
            <person name="Sakai H."/>
            <person name="Sato Y."/>
            <person name="Wilson G."/>
            <person name="Kumar K."/>
            <person name="McCouch S."/>
            <person name="Juretic N."/>
            <person name="Hoen D."/>
            <person name="Wright S."/>
            <person name="Bruskiewich R."/>
            <person name="Bureau T."/>
            <person name="Miyao A."/>
            <person name="Hirochika H."/>
            <person name="Nishikawa T."/>
            <person name="Kadowaki K."/>
            <person name="Sugiura M."/>
            <person name="Burr B."/>
            <person name="Sasaki T."/>
        </authorList>
    </citation>
    <scope>NUCLEOTIDE SEQUENCE [LARGE SCALE GENOMIC DNA]</scope>
    <source>
        <strain evidence="4">cv. Nipponbare</strain>
    </source>
</reference>
<evidence type="ECO:0000313" key="4">
    <source>
        <dbReference type="Proteomes" id="UP000000763"/>
    </source>
</evidence>
<evidence type="ECO:0000313" key="3">
    <source>
        <dbReference type="EMBL" id="CAE75979.1"/>
    </source>
</evidence>
<dbReference type="GO" id="GO:0046983">
    <property type="term" value="F:protein dimerization activity"/>
    <property type="evidence" value="ECO:0007669"/>
    <property type="project" value="InterPro"/>
</dbReference>
<name>Q6MWG6_ORYSJ</name>